<gene>
    <name evidence="2" type="ORF">TGDOM2_246485</name>
</gene>
<dbReference type="AlphaFoldDB" id="A0A086KRB4"/>
<evidence type="ECO:0000256" key="1">
    <source>
        <dbReference type="SAM" id="Phobius"/>
    </source>
</evidence>
<protein>
    <submittedName>
        <fullName evidence="2">Putative transmembrane protein</fullName>
    </submittedName>
</protein>
<accession>A0A086KRB4</accession>
<sequence>MHPAAPPRCLQFFMAFSSPGGSLGFTASFSLTLRPQRTPKTRVQAAKLDSVIFPPQQIAGNRRFCRADSGCRREARKLCGGT</sequence>
<reference evidence="2 3" key="1">
    <citation type="submission" date="2014-02" db="EMBL/GenBank/DDBJ databases">
        <authorList>
            <person name="Sibley D."/>
            <person name="Venepally P."/>
            <person name="Karamycheva S."/>
            <person name="Hadjithomas M."/>
            <person name="Khan A."/>
            <person name="Brunk B."/>
            <person name="Roos D."/>
            <person name="Caler E."/>
            <person name="Lorenzi H."/>
        </authorList>
    </citation>
    <scope>NUCLEOTIDE SEQUENCE [LARGE SCALE GENOMIC DNA]</scope>
    <source>
        <strain evidence="2 3">GAB2-2007-GAL-DOM2</strain>
    </source>
</reference>
<comment type="caution">
    <text evidence="2">The sequence shown here is derived from an EMBL/GenBank/DDBJ whole genome shotgun (WGS) entry which is preliminary data.</text>
</comment>
<dbReference type="OrthoDB" id="10343685at2759"/>
<feature type="transmembrane region" description="Helical" evidence="1">
    <location>
        <begin position="12"/>
        <end position="33"/>
    </location>
</feature>
<keyword evidence="1" id="KW-0472">Membrane</keyword>
<organism evidence="2 3">
    <name type="scientific">Toxoplasma gondii GAB2-2007-GAL-DOM2</name>
    <dbReference type="NCBI Taxonomy" id="1130820"/>
    <lineage>
        <taxon>Eukaryota</taxon>
        <taxon>Sar</taxon>
        <taxon>Alveolata</taxon>
        <taxon>Apicomplexa</taxon>
        <taxon>Conoidasida</taxon>
        <taxon>Coccidia</taxon>
        <taxon>Eucoccidiorida</taxon>
        <taxon>Eimeriorina</taxon>
        <taxon>Sarcocystidae</taxon>
        <taxon>Toxoplasma</taxon>
    </lineage>
</organism>
<keyword evidence="1 2" id="KW-0812">Transmembrane</keyword>
<name>A0A086KRB4_TOXGO</name>
<dbReference type="VEuPathDB" id="ToxoDB:TGDOM2_246485"/>
<keyword evidence="1" id="KW-1133">Transmembrane helix</keyword>
<dbReference type="Proteomes" id="UP000028837">
    <property type="component" value="Unassembled WGS sequence"/>
</dbReference>
<evidence type="ECO:0000313" key="3">
    <source>
        <dbReference type="Proteomes" id="UP000028837"/>
    </source>
</evidence>
<dbReference type="EMBL" id="AHZU02000237">
    <property type="protein sequence ID" value="KFG46932.1"/>
    <property type="molecule type" value="Genomic_DNA"/>
</dbReference>
<evidence type="ECO:0000313" key="2">
    <source>
        <dbReference type="EMBL" id="KFG46932.1"/>
    </source>
</evidence>
<proteinExistence type="predicted"/>